<keyword evidence="6" id="KW-0808">Transferase</keyword>
<feature type="domain" description="Histidine kinase" evidence="13">
    <location>
        <begin position="429"/>
        <end position="603"/>
    </location>
</feature>
<keyword evidence="4" id="KW-1003">Cell membrane</keyword>
<evidence type="ECO:0000256" key="2">
    <source>
        <dbReference type="ARBA" id="ARBA00004651"/>
    </source>
</evidence>
<dbReference type="PROSITE" id="PS50109">
    <property type="entry name" value="HIS_KIN"/>
    <property type="match status" value="1"/>
</dbReference>
<evidence type="ECO:0000313" key="16">
    <source>
        <dbReference type="Proteomes" id="UP000644756"/>
    </source>
</evidence>
<dbReference type="SUPFAM" id="SSF55874">
    <property type="entry name" value="ATPase domain of HSP90 chaperone/DNA topoisomerase II/histidine kinase"/>
    <property type="match status" value="1"/>
</dbReference>
<keyword evidence="10" id="KW-0902">Two-component regulatory system</keyword>
<dbReference type="PRINTS" id="PR00344">
    <property type="entry name" value="BCTRLSENSOR"/>
</dbReference>
<dbReference type="GO" id="GO:0000155">
    <property type="term" value="F:phosphorelay sensor kinase activity"/>
    <property type="evidence" value="ECO:0007669"/>
    <property type="project" value="InterPro"/>
</dbReference>
<feature type="domain" description="HAMP" evidence="14">
    <location>
        <begin position="327"/>
        <end position="379"/>
    </location>
</feature>
<reference evidence="15" key="1">
    <citation type="journal article" date="2014" name="Int. J. Syst. Evol. Microbiol.">
        <title>Complete genome sequence of Corynebacterium casei LMG S-19264T (=DSM 44701T), isolated from a smear-ripened cheese.</title>
        <authorList>
            <consortium name="US DOE Joint Genome Institute (JGI-PGF)"/>
            <person name="Walter F."/>
            <person name="Albersmeier A."/>
            <person name="Kalinowski J."/>
            <person name="Ruckert C."/>
        </authorList>
    </citation>
    <scope>NUCLEOTIDE SEQUENCE</scope>
    <source>
        <strain evidence="15">CGMCC 1.12987</strain>
    </source>
</reference>
<dbReference type="InterPro" id="IPR036890">
    <property type="entry name" value="HATPase_C_sf"/>
</dbReference>
<dbReference type="InterPro" id="IPR003660">
    <property type="entry name" value="HAMP_dom"/>
</dbReference>
<keyword evidence="12" id="KW-0812">Transmembrane</keyword>
<evidence type="ECO:0000256" key="3">
    <source>
        <dbReference type="ARBA" id="ARBA00012438"/>
    </source>
</evidence>
<evidence type="ECO:0000259" key="13">
    <source>
        <dbReference type="PROSITE" id="PS50109"/>
    </source>
</evidence>
<evidence type="ECO:0000256" key="7">
    <source>
        <dbReference type="ARBA" id="ARBA00022741"/>
    </source>
</evidence>
<evidence type="ECO:0000256" key="5">
    <source>
        <dbReference type="ARBA" id="ARBA00022553"/>
    </source>
</evidence>
<sequence length="613" mass="69305">MSFLSSIVNRIDNMLLRKKLIISFFVVVVIPLAIAGAIFTYTLYNSAVTRAIEQTENNVDKILKRTTDLLNVPIVISHKVQLDQELKQLVTTRYESAWDNVKAYTSYNEFTDNERLYDEINSIRVYSNNPTVLDRWGLLQSDASVRNTAWHREALENNGLIGWDLVVDELNKNSRTLSLTRKISYGKKEPIYGVLVVNLKQEALDNIISQEQYETLIISDNDKIVAAKDTALIGRNIGGAGLDPEHFRAMTSGFVGRTSFDVVINGEHMKAIVDRFLPDTSASGITVVAMVPYETILRDVKKTGLLAIAIMIGSLLLSSVLIYFFSLKLSSRIRKLCMEIKTVSLGNLDVTSTIQGRDEFGQLASHFNHMVQSIKNLVQKVSETNSQKHQLMLKQKEMKFKMLANQINPHFLFNTLETIRMKAHVAGQQEISTAVQQLGMLMRRSLNIKSDNIPLKDELDFVVDYLEIQRFRYGDRLQYAIEVENLALYKLPIPPFTIQPIIENAVIHGLECKEEQGFIQLKVSFAGAGALITVQDNGLGISRERLEEIQALFDQEENTTSSSIGLCNVHQRIALRYGVEYGLRIESEMDKGTKVEIYLPREDEEVVQSASSR</sequence>
<dbReference type="Gene3D" id="3.30.565.10">
    <property type="entry name" value="Histidine kinase-like ATPase, C-terminal domain"/>
    <property type="match status" value="1"/>
</dbReference>
<dbReference type="InterPro" id="IPR003594">
    <property type="entry name" value="HATPase_dom"/>
</dbReference>
<dbReference type="Proteomes" id="UP000644756">
    <property type="component" value="Unassembled WGS sequence"/>
</dbReference>
<keyword evidence="9" id="KW-0067">ATP-binding</keyword>
<dbReference type="RefSeq" id="WP_188530695.1">
    <property type="nucleotide sequence ID" value="NZ_BMGR01000005.1"/>
</dbReference>
<accession>A0A917FT26</accession>
<dbReference type="InterPro" id="IPR010559">
    <property type="entry name" value="Sig_transdc_His_kin_internal"/>
</dbReference>
<reference evidence="15" key="2">
    <citation type="submission" date="2020-09" db="EMBL/GenBank/DDBJ databases">
        <authorList>
            <person name="Sun Q."/>
            <person name="Zhou Y."/>
        </authorList>
    </citation>
    <scope>NUCLEOTIDE SEQUENCE</scope>
    <source>
        <strain evidence="15">CGMCC 1.12987</strain>
    </source>
</reference>
<name>A0A917FT26_9BACL</name>
<evidence type="ECO:0000256" key="1">
    <source>
        <dbReference type="ARBA" id="ARBA00000085"/>
    </source>
</evidence>
<evidence type="ECO:0000256" key="11">
    <source>
        <dbReference type="ARBA" id="ARBA00023136"/>
    </source>
</evidence>
<gene>
    <name evidence="15" type="ORF">GCM10010916_17580</name>
</gene>
<dbReference type="InterPro" id="IPR004358">
    <property type="entry name" value="Sig_transdc_His_kin-like_C"/>
</dbReference>
<comment type="caution">
    <text evidence="15">The sequence shown here is derived from an EMBL/GenBank/DDBJ whole genome shotgun (WGS) entry which is preliminary data.</text>
</comment>
<feature type="transmembrane region" description="Helical" evidence="12">
    <location>
        <begin position="20"/>
        <end position="44"/>
    </location>
</feature>
<dbReference type="SMART" id="SM00304">
    <property type="entry name" value="HAMP"/>
    <property type="match status" value="1"/>
</dbReference>
<dbReference type="AlphaFoldDB" id="A0A917FT26"/>
<dbReference type="GO" id="GO:0005524">
    <property type="term" value="F:ATP binding"/>
    <property type="evidence" value="ECO:0007669"/>
    <property type="project" value="UniProtKB-KW"/>
</dbReference>
<dbReference type="EMBL" id="BMGR01000005">
    <property type="protein sequence ID" value="GGG00913.1"/>
    <property type="molecule type" value="Genomic_DNA"/>
</dbReference>
<dbReference type="InterPro" id="IPR050640">
    <property type="entry name" value="Bact_2-comp_sensor_kinase"/>
</dbReference>
<dbReference type="GO" id="GO:0005886">
    <property type="term" value="C:plasma membrane"/>
    <property type="evidence" value="ECO:0007669"/>
    <property type="project" value="UniProtKB-SubCell"/>
</dbReference>
<evidence type="ECO:0000256" key="9">
    <source>
        <dbReference type="ARBA" id="ARBA00022840"/>
    </source>
</evidence>
<comment type="subcellular location">
    <subcellularLocation>
        <location evidence="2">Cell membrane</location>
        <topology evidence="2">Multi-pass membrane protein</topology>
    </subcellularLocation>
</comment>
<keyword evidence="11 12" id="KW-0472">Membrane</keyword>
<evidence type="ECO:0000256" key="10">
    <source>
        <dbReference type="ARBA" id="ARBA00023012"/>
    </source>
</evidence>
<keyword evidence="16" id="KW-1185">Reference proteome</keyword>
<organism evidence="15 16">
    <name type="scientific">Paenibacillus abyssi</name>
    <dbReference type="NCBI Taxonomy" id="1340531"/>
    <lineage>
        <taxon>Bacteria</taxon>
        <taxon>Bacillati</taxon>
        <taxon>Bacillota</taxon>
        <taxon>Bacilli</taxon>
        <taxon>Bacillales</taxon>
        <taxon>Paenibacillaceae</taxon>
        <taxon>Paenibacillus</taxon>
    </lineage>
</organism>
<keyword evidence="7" id="KW-0547">Nucleotide-binding</keyword>
<dbReference type="Pfam" id="PF06580">
    <property type="entry name" value="His_kinase"/>
    <property type="match status" value="1"/>
</dbReference>
<dbReference type="SUPFAM" id="SSF158472">
    <property type="entry name" value="HAMP domain-like"/>
    <property type="match status" value="1"/>
</dbReference>
<evidence type="ECO:0000256" key="4">
    <source>
        <dbReference type="ARBA" id="ARBA00022475"/>
    </source>
</evidence>
<dbReference type="Pfam" id="PF00672">
    <property type="entry name" value="HAMP"/>
    <property type="match status" value="1"/>
</dbReference>
<evidence type="ECO:0000256" key="12">
    <source>
        <dbReference type="SAM" id="Phobius"/>
    </source>
</evidence>
<keyword evidence="12" id="KW-1133">Transmembrane helix</keyword>
<evidence type="ECO:0000259" key="14">
    <source>
        <dbReference type="PROSITE" id="PS50885"/>
    </source>
</evidence>
<keyword evidence="8" id="KW-0418">Kinase</keyword>
<protein>
    <recommendedName>
        <fullName evidence="3">histidine kinase</fullName>
        <ecNumber evidence="3">2.7.13.3</ecNumber>
    </recommendedName>
</protein>
<evidence type="ECO:0000313" key="15">
    <source>
        <dbReference type="EMBL" id="GGG00913.1"/>
    </source>
</evidence>
<comment type="catalytic activity">
    <reaction evidence="1">
        <text>ATP + protein L-histidine = ADP + protein N-phospho-L-histidine.</text>
        <dbReference type="EC" id="2.7.13.3"/>
    </reaction>
</comment>
<dbReference type="InterPro" id="IPR005467">
    <property type="entry name" value="His_kinase_dom"/>
</dbReference>
<keyword evidence="5" id="KW-0597">Phosphoprotein</keyword>
<dbReference type="PANTHER" id="PTHR34220:SF7">
    <property type="entry name" value="SENSOR HISTIDINE KINASE YPDA"/>
    <property type="match status" value="1"/>
</dbReference>
<dbReference type="PROSITE" id="PS50885">
    <property type="entry name" value="HAMP"/>
    <property type="match status" value="1"/>
</dbReference>
<dbReference type="EC" id="2.7.13.3" evidence="3"/>
<feature type="transmembrane region" description="Helical" evidence="12">
    <location>
        <begin position="304"/>
        <end position="325"/>
    </location>
</feature>
<evidence type="ECO:0000256" key="8">
    <source>
        <dbReference type="ARBA" id="ARBA00022777"/>
    </source>
</evidence>
<dbReference type="PANTHER" id="PTHR34220">
    <property type="entry name" value="SENSOR HISTIDINE KINASE YPDA"/>
    <property type="match status" value="1"/>
</dbReference>
<dbReference type="CDD" id="cd06225">
    <property type="entry name" value="HAMP"/>
    <property type="match status" value="1"/>
</dbReference>
<proteinExistence type="predicted"/>
<evidence type="ECO:0000256" key="6">
    <source>
        <dbReference type="ARBA" id="ARBA00022679"/>
    </source>
</evidence>
<dbReference type="Pfam" id="PF02518">
    <property type="entry name" value="HATPase_c"/>
    <property type="match status" value="1"/>
</dbReference>
<dbReference type="Gene3D" id="6.10.340.10">
    <property type="match status" value="1"/>
</dbReference>